<dbReference type="PANTHER" id="PTHR36838:SF1">
    <property type="entry name" value="SLR1864 PROTEIN"/>
    <property type="match status" value="1"/>
</dbReference>
<feature type="transmembrane region" description="Helical" evidence="8">
    <location>
        <begin position="279"/>
        <end position="299"/>
    </location>
</feature>
<feature type="transmembrane region" description="Helical" evidence="8">
    <location>
        <begin position="94"/>
        <end position="112"/>
    </location>
</feature>
<evidence type="ECO:0000313" key="9">
    <source>
        <dbReference type="EMBL" id="SLM19385.1"/>
    </source>
</evidence>
<comment type="subcellular location">
    <subcellularLocation>
        <location evidence="1">Cell membrane</location>
        <topology evidence="1">Multi-pass membrane protein</topology>
    </subcellularLocation>
</comment>
<gene>
    <name evidence="9" type="ORF">SPIRO4BDMA_50900</name>
</gene>
<dbReference type="GO" id="GO:0055085">
    <property type="term" value="P:transmembrane transport"/>
    <property type="evidence" value="ECO:0007669"/>
    <property type="project" value="InterPro"/>
</dbReference>
<dbReference type="EMBL" id="FWDO01000005">
    <property type="protein sequence ID" value="SLM19385.1"/>
    <property type="molecule type" value="Genomic_DNA"/>
</dbReference>
<dbReference type="PANTHER" id="PTHR36838">
    <property type="entry name" value="AUXIN EFFLUX CARRIER FAMILY PROTEIN"/>
    <property type="match status" value="1"/>
</dbReference>
<sequence length="304" mass="33010">MTLSRIVSIFLLLVVGYIARKRKVLDADSIRSISDFVLSIALPFTIISSFDRSIPLTAAKDLLKVALYAIGIHLIAILVAKISFSHVADSKRKILTYITVFSNCGFMGFPVAESVFGRIGLMYASVYVMIFNIFVWTYGVALLSGDGGGKKGLFRVKDIIFNPGNVAVILGCVIWLLPFSLPETINYAILLIGNCTTPLSMIVVGATLAGISIKGLFSRTEVWIGSLMRLLIMPMIIFFIMRIFKENDASARVANFLVAMPAAAQTVIFAERYDADVSLASGIVFISTVFSAITIPLAAKIISA</sequence>
<accession>A0A3P3XSW5</accession>
<dbReference type="InterPro" id="IPR038770">
    <property type="entry name" value="Na+/solute_symporter_sf"/>
</dbReference>
<organism evidence="9">
    <name type="scientific">uncultured spirochete</name>
    <dbReference type="NCBI Taxonomy" id="156406"/>
    <lineage>
        <taxon>Bacteria</taxon>
        <taxon>Pseudomonadati</taxon>
        <taxon>Spirochaetota</taxon>
        <taxon>Spirochaetia</taxon>
        <taxon>Spirochaetales</taxon>
        <taxon>environmental samples</taxon>
    </lineage>
</organism>
<reference evidence="9" key="1">
    <citation type="submission" date="2017-02" db="EMBL/GenBank/DDBJ databases">
        <authorList>
            <person name="Regsiter A."/>
            <person name="William W."/>
        </authorList>
    </citation>
    <scope>NUCLEOTIDE SEQUENCE</scope>
    <source>
        <strain evidence="9">BdmA 4</strain>
    </source>
</reference>
<evidence type="ECO:0000256" key="6">
    <source>
        <dbReference type="ARBA" id="ARBA00022989"/>
    </source>
</evidence>
<keyword evidence="7 8" id="KW-0472">Membrane</keyword>
<feature type="transmembrane region" description="Helical" evidence="8">
    <location>
        <begin position="189"/>
        <end position="211"/>
    </location>
</feature>
<evidence type="ECO:0000256" key="3">
    <source>
        <dbReference type="ARBA" id="ARBA00022448"/>
    </source>
</evidence>
<dbReference type="Gene3D" id="1.20.1530.20">
    <property type="match status" value="1"/>
</dbReference>
<evidence type="ECO:0000256" key="8">
    <source>
        <dbReference type="SAM" id="Phobius"/>
    </source>
</evidence>
<protein>
    <submittedName>
        <fullName evidence="9">Putative Malate permease</fullName>
    </submittedName>
</protein>
<feature type="transmembrane region" description="Helical" evidence="8">
    <location>
        <begin position="159"/>
        <end position="177"/>
    </location>
</feature>
<feature type="transmembrane region" description="Helical" evidence="8">
    <location>
        <begin position="119"/>
        <end position="139"/>
    </location>
</feature>
<name>A0A3P3XSW5_9SPIR</name>
<evidence type="ECO:0000256" key="2">
    <source>
        <dbReference type="ARBA" id="ARBA00010145"/>
    </source>
</evidence>
<evidence type="ECO:0000256" key="7">
    <source>
        <dbReference type="ARBA" id="ARBA00023136"/>
    </source>
</evidence>
<feature type="transmembrane region" description="Helical" evidence="8">
    <location>
        <begin position="253"/>
        <end position="273"/>
    </location>
</feature>
<keyword evidence="4" id="KW-1003">Cell membrane</keyword>
<keyword evidence="5 8" id="KW-0812">Transmembrane</keyword>
<evidence type="ECO:0000256" key="1">
    <source>
        <dbReference type="ARBA" id="ARBA00004651"/>
    </source>
</evidence>
<keyword evidence="3" id="KW-0813">Transport</keyword>
<dbReference type="AlphaFoldDB" id="A0A3P3XSW5"/>
<keyword evidence="6 8" id="KW-1133">Transmembrane helix</keyword>
<proteinExistence type="inferred from homology"/>
<evidence type="ECO:0000256" key="5">
    <source>
        <dbReference type="ARBA" id="ARBA00022692"/>
    </source>
</evidence>
<dbReference type="GO" id="GO:0005886">
    <property type="term" value="C:plasma membrane"/>
    <property type="evidence" value="ECO:0007669"/>
    <property type="project" value="UniProtKB-SubCell"/>
</dbReference>
<feature type="transmembrane region" description="Helical" evidence="8">
    <location>
        <begin position="62"/>
        <end position="82"/>
    </location>
</feature>
<evidence type="ECO:0000256" key="4">
    <source>
        <dbReference type="ARBA" id="ARBA00022475"/>
    </source>
</evidence>
<dbReference type="Pfam" id="PF03547">
    <property type="entry name" value="Mem_trans"/>
    <property type="match status" value="1"/>
</dbReference>
<comment type="similarity">
    <text evidence="2">Belongs to the auxin efflux carrier (TC 2.A.69) family.</text>
</comment>
<dbReference type="InterPro" id="IPR004776">
    <property type="entry name" value="Mem_transp_PIN-like"/>
</dbReference>
<feature type="transmembrane region" description="Helical" evidence="8">
    <location>
        <begin position="223"/>
        <end position="241"/>
    </location>
</feature>